<evidence type="ECO:0000313" key="2">
    <source>
        <dbReference type="EMBL" id="KAG5446293.1"/>
    </source>
</evidence>
<organism evidence="2 3">
    <name type="scientific">Clonorchis sinensis</name>
    <name type="common">Chinese liver fluke</name>
    <dbReference type="NCBI Taxonomy" id="79923"/>
    <lineage>
        <taxon>Eukaryota</taxon>
        <taxon>Metazoa</taxon>
        <taxon>Spiralia</taxon>
        <taxon>Lophotrochozoa</taxon>
        <taxon>Platyhelminthes</taxon>
        <taxon>Trematoda</taxon>
        <taxon>Digenea</taxon>
        <taxon>Opisthorchiida</taxon>
        <taxon>Opisthorchiata</taxon>
        <taxon>Opisthorchiidae</taxon>
        <taxon>Clonorchis</taxon>
    </lineage>
</organism>
<protein>
    <submittedName>
        <fullName evidence="2">Uncharacterized protein</fullName>
    </submittedName>
</protein>
<accession>A0A3R7DMH7</accession>
<evidence type="ECO:0000256" key="1">
    <source>
        <dbReference type="SAM" id="MobiDB-lite"/>
    </source>
</evidence>
<feature type="region of interest" description="Disordered" evidence="1">
    <location>
        <begin position="66"/>
        <end position="85"/>
    </location>
</feature>
<gene>
    <name evidence="2" type="ORF">CSKR_110332</name>
</gene>
<evidence type="ECO:0000313" key="3">
    <source>
        <dbReference type="Proteomes" id="UP000286415"/>
    </source>
</evidence>
<reference evidence="2 3" key="1">
    <citation type="journal article" date="2018" name="Biotechnol. Adv.">
        <title>Improved genomic resources and new bioinformatic workflow for the carcinogenic parasite Clonorchis sinensis: Biotechnological implications.</title>
        <authorList>
            <person name="Wang D."/>
            <person name="Korhonen P.K."/>
            <person name="Gasser R.B."/>
            <person name="Young N.D."/>
        </authorList>
    </citation>
    <scope>NUCLEOTIDE SEQUENCE [LARGE SCALE GENOMIC DNA]</scope>
    <source>
        <strain evidence="2">Cs-k2</strain>
    </source>
</reference>
<dbReference type="OrthoDB" id="6272346at2759"/>
<keyword evidence="3" id="KW-1185">Reference proteome</keyword>
<proteinExistence type="predicted"/>
<dbReference type="InParanoid" id="A0A3R7DMH7"/>
<name>A0A3R7DMH7_CLOSI</name>
<dbReference type="EMBL" id="NIRI02000056">
    <property type="protein sequence ID" value="KAG5446293.1"/>
    <property type="molecule type" value="Genomic_DNA"/>
</dbReference>
<sequence>MPQQEQLEHVSTESEQIVTCIKRILDSIRCIKPQLVCFYRSINLDVLGLQIKQLCSLLRSDSDSRAVKQEKTDNSPPPGQDSLSSVCRTKLPVKKPTVYKVIRPTRYDSGKAHKTYGRAKLNMGDNIVQENIQGVVNSATAIRVDITHATKMLCLLEDLIRMFHRKYCKRGKPDIKVPSQTDVPVSNSSREISQLRRTFGSLSECVSRINSRRHMDRILIHLRRRSTANSLIYLIDQERHKKSPWRL</sequence>
<dbReference type="AlphaFoldDB" id="A0A3R7DMH7"/>
<dbReference type="Proteomes" id="UP000286415">
    <property type="component" value="Unassembled WGS sequence"/>
</dbReference>
<reference evidence="2 3" key="2">
    <citation type="journal article" date="2021" name="Genomics">
        <title>High-quality reference genome for Clonorchis sinensis.</title>
        <authorList>
            <person name="Young N.D."/>
            <person name="Stroehlein A.J."/>
            <person name="Kinkar L."/>
            <person name="Wang T."/>
            <person name="Sohn W.M."/>
            <person name="Chang B.C.H."/>
            <person name="Kaur P."/>
            <person name="Weisz D."/>
            <person name="Dudchenko O."/>
            <person name="Aiden E.L."/>
            <person name="Korhonen P.K."/>
            <person name="Gasser R.B."/>
        </authorList>
    </citation>
    <scope>NUCLEOTIDE SEQUENCE [LARGE SCALE GENOMIC DNA]</scope>
    <source>
        <strain evidence="2">Cs-k2</strain>
    </source>
</reference>
<comment type="caution">
    <text evidence="2">The sequence shown here is derived from an EMBL/GenBank/DDBJ whole genome shotgun (WGS) entry which is preliminary data.</text>
</comment>